<dbReference type="PANTHER" id="PTHR37984">
    <property type="entry name" value="PROTEIN CBG26694"/>
    <property type="match status" value="1"/>
</dbReference>
<proteinExistence type="predicted"/>
<evidence type="ECO:0000313" key="2">
    <source>
        <dbReference type="Proteomes" id="UP000257109"/>
    </source>
</evidence>
<name>A0A371I2J9_MUCPR</name>
<protein>
    <submittedName>
        <fullName evidence="1">Retrovirus-related Pol polyprotein from transposon opus</fullName>
    </submittedName>
</protein>
<dbReference type="InterPro" id="IPR050951">
    <property type="entry name" value="Retrovirus_Pol_polyprotein"/>
</dbReference>
<dbReference type="OrthoDB" id="1709213at2759"/>
<sequence>MISILSVLLEDCMEVFMDDITVYVESFDSCMDNLSWVLCKCIDSNLITNFEKCPSMVTEGIVLGHLISSRGIKVDKAKVDVIASLSNLASVREVQSFLGHQDHSAPIHASIEEHGYFIRPALRGCFPGAKEETHVRTYPSSIELESASNHKSSPIHLEPWIRDRSTIPLRKRSFWQSVEVSAEEAEREVEIDLVDAALQEFDVEIRDKKGVENAVANHLSQLEREVDPLPIRDEFLDEQIL</sequence>
<keyword evidence="2" id="KW-1185">Reference proteome</keyword>
<reference evidence="1" key="1">
    <citation type="submission" date="2018-05" db="EMBL/GenBank/DDBJ databases">
        <title>Draft genome of Mucuna pruriens seed.</title>
        <authorList>
            <person name="Nnadi N.E."/>
            <person name="Vos R."/>
            <person name="Hasami M.H."/>
            <person name="Devisetty U.K."/>
            <person name="Aguiy J.C."/>
        </authorList>
    </citation>
    <scope>NUCLEOTIDE SEQUENCE [LARGE SCALE GENOMIC DNA]</scope>
    <source>
        <strain evidence="1">JCA_2017</strain>
    </source>
</reference>
<dbReference type="InterPro" id="IPR043128">
    <property type="entry name" value="Rev_trsase/Diguanyl_cyclase"/>
</dbReference>
<comment type="caution">
    <text evidence="1">The sequence shown here is derived from an EMBL/GenBank/DDBJ whole genome shotgun (WGS) entry which is preliminary data.</text>
</comment>
<feature type="non-terminal residue" evidence="1">
    <location>
        <position position="1"/>
    </location>
</feature>
<dbReference type="InterPro" id="IPR043502">
    <property type="entry name" value="DNA/RNA_pol_sf"/>
</dbReference>
<evidence type="ECO:0000313" key="1">
    <source>
        <dbReference type="EMBL" id="RDY09248.1"/>
    </source>
</evidence>
<dbReference type="AlphaFoldDB" id="A0A371I2J9"/>
<organism evidence="1 2">
    <name type="scientific">Mucuna pruriens</name>
    <name type="common">Velvet bean</name>
    <name type="synonym">Dolichos pruriens</name>
    <dbReference type="NCBI Taxonomy" id="157652"/>
    <lineage>
        <taxon>Eukaryota</taxon>
        <taxon>Viridiplantae</taxon>
        <taxon>Streptophyta</taxon>
        <taxon>Embryophyta</taxon>
        <taxon>Tracheophyta</taxon>
        <taxon>Spermatophyta</taxon>
        <taxon>Magnoliopsida</taxon>
        <taxon>eudicotyledons</taxon>
        <taxon>Gunneridae</taxon>
        <taxon>Pentapetalae</taxon>
        <taxon>rosids</taxon>
        <taxon>fabids</taxon>
        <taxon>Fabales</taxon>
        <taxon>Fabaceae</taxon>
        <taxon>Papilionoideae</taxon>
        <taxon>50 kb inversion clade</taxon>
        <taxon>NPAAA clade</taxon>
        <taxon>indigoferoid/millettioid clade</taxon>
        <taxon>Phaseoleae</taxon>
        <taxon>Mucuna</taxon>
    </lineage>
</organism>
<gene>
    <name evidence="1" type="primary">pol</name>
    <name evidence="1" type="ORF">CR513_06406</name>
</gene>
<dbReference type="Proteomes" id="UP000257109">
    <property type="component" value="Unassembled WGS sequence"/>
</dbReference>
<dbReference type="EMBL" id="QJKJ01001091">
    <property type="protein sequence ID" value="RDY09248.1"/>
    <property type="molecule type" value="Genomic_DNA"/>
</dbReference>
<dbReference type="PANTHER" id="PTHR37984:SF5">
    <property type="entry name" value="PROTEIN NYNRIN-LIKE"/>
    <property type="match status" value="1"/>
</dbReference>
<dbReference type="SUPFAM" id="SSF56672">
    <property type="entry name" value="DNA/RNA polymerases"/>
    <property type="match status" value="1"/>
</dbReference>
<dbReference type="Gene3D" id="3.30.70.270">
    <property type="match status" value="1"/>
</dbReference>
<accession>A0A371I2J9</accession>